<evidence type="ECO:0000256" key="1">
    <source>
        <dbReference type="SAM" id="MobiDB-lite"/>
    </source>
</evidence>
<dbReference type="InterPro" id="IPR013783">
    <property type="entry name" value="Ig-like_fold"/>
</dbReference>
<feature type="domain" description="DUF11" evidence="3">
    <location>
        <begin position="202"/>
        <end position="322"/>
    </location>
</feature>
<evidence type="ECO:0000259" key="3">
    <source>
        <dbReference type="Pfam" id="PF01345"/>
    </source>
</evidence>
<sequence>MKRTLVLLCALLFCGSAGAAEQTMQNDSITSSSNAAIVYGFVANEAAASWLTSPCTGDVRAVQIFWRSPNADQPISIQDAIEIYRAGTFPNPGTLVTTIGGPVLTDGVFNEYRYLDENNTIPLIVPVTQGETIVVSFAFAEEPLVGGASLLRDTNGNQSGKNALLADLGGTFVWFNSSTLGVQGDWAIRAVVDCPTAPTTADLAVTVESDSTGYIAGGALSYLVTVTNNGPSAASASVVDIFPAAYTTPSWACVASGGASCASTGSGNITQSVNLPVGGSVAYAVTGTVAAGTTGTLANSATAVVGAPTTDPQAGNNTSTLNLQPDTDRIFDDGFEQ</sequence>
<feature type="compositionally biased region" description="Polar residues" evidence="1">
    <location>
        <begin position="310"/>
        <end position="325"/>
    </location>
</feature>
<dbReference type="RefSeq" id="WP_263542729.1">
    <property type="nucleotide sequence ID" value="NZ_JAOVZO020000003.1"/>
</dbReference>
<evidence type="ECO:0000313" key="4">
    <source>
        <dbReference type="EMBL" id="MDC8011507.1"/>
    </source>
</evidence>
<name>A0A9X3YH93_9GAMM</name>
<feature type="signal peptide" evidence="2">
    <location>
        <begin position="1"/>
        <end position="19"/>
    </location>
</feature>
<dbReference type="AlphaFoldDB" id="A0A9X3YH93"/>
<dbReference type="Proteomes" id="UP001139971">
    <property type="component" value="Unassembled WGS sequence"/>
</dbReference>
<keyword evidence="5" id="KW-1185">Reference proteome</keyword>
<proteinExistence type="predicted"/>
<comment type="caution">
    <text evidence="4">The sequence shown here is derived from an EMBL/GenBank/DDBJ whole genome shotgun (WGS) entry which is preliminary data.</text>
</comment>
<dbReference type="Gene3D" id="2.60.40.10">
    <property type="entry name" value="Immunoglobulins"/>
    <property type="match status" value="1"/>
</dbReference>
<dbReference type="EMBL" id="JAOVZO020000003">
    <property type="protein sequence ID" value="MDC8011507.1"/>
    <property type="molecule type" value="Genomic_DNA"/>
</dbReference>
<dbReference type="Pfam" id="PF01345">
    <property type="entry name" value="DUF11"/>
    <property type="match status" value="1"/>
</dbReference>
<accession>A0A9X3YH93</accession>
<gene>
    <name evidence="4" type="ORF">OD750_002980</name>
</gene>
<reference evidence="4" key="1">
    <citation type="submission" date="2023-02" db="EMBL/GenBank/DDBJ databases">
        <title>Tahibacter soli sp. nov. isolated from soil.</title>
        <authorList>
            <person name="Baek J.H."/>
            <person name="Lee J.K."/>
            <person name="Choi D.G."/>
            <person name="Jeon C.O."/>
        </authorList>
    </citation>
    <scope>NUCLEOTIDE SEQUENCE</scope>
    <source>
        <strain evidence="4">BL</strain>
    </source>
</reference>
<dbReference type="InterPro" id="IPR001434">
    <property type="entry name" value="OmcB-like_DUF11"/>
</dbReference>
<organism evidence="4 5">
    <name type="scientific">Tahibacter soli</name>
    <dbReference type="NCBI Taxonomy" id="2983605"/>
    <lineage>
        <taxon>Bacteria</taxon>
        <taxon>Pseudomonadati</taxon>
        <taxon>Pseudomonadota</taxon>
        <taxon>Gammaproteobacteria</taxon>
        <taxon>Lysobacterales</taxon>
        <taxon>Rhodanobacteraceae</taxon>
        <taxon>Tahibacter</taxon>
    </lineage>
</organism>
<feature type="region of interest" description="Disordered" evidence="1">
    <location>
        <begin position="308"/>
        <end position="327"/>
    </location>
</feature>
<keyword evidence="2" id="KW-0732">Signal</keyword>
<protein>
    <submittedName>
        <fullName evidence="4">DUF11 domain-containing protein</fullName>
    </submittedName>
</protein>
<feature type="chain" id="PRO_5040881415" evidence="2">
    <location>
        <begin position="20"/>
        <end position="337"/>
    </location>
</feature>
<evidence type="ECO:0000256" key="2">
    <source>
        <dbReference type="SAM" id="SignalP"/>
    </source>
</evidence>
<evidence type="ECO:0000313" key="5">
    <source>
        <dbReference type="Proteomes" id="UP001139971"/>
    </source>
</evidence>